<dbReference type="EMBL" id="AYER01000003">
    <property type="protein sequence ID" value="ESK39999.1"/>
    <property type="molecule type" value="Genomic_DNA"/>
</dbReference>
<comment type="caution">
    <text evidence="1">The sequence shown here is derived from an EMBL/GenBank/DDBJ whole genome shotgun (WGS) entry which is preliminary data.</text>
</comment>
<dbReference type="STRING" id="1392540.P256_00438"/>
<reference evidence="1 2" key="1">
    <citation type="submission" date="2013-10" db="EMBL/GenBank/DDBJ databases">
        <title>The Genome Sequence of Acinetobacter nectaris CIP 110549.</title>
        <authorList>
            <consortium name="The Broad Institute Genomics Platform"/>
            <consortium name="The Broad Institute Genome Sequencing Center for Infectious Disease"/>
            <person name="Cerqueira G."/>
            <person name="Feldgarden M."/>
            <person name="Courvalin P."/>
            <person name="Grillot-Courvalin C."/>
            <person name="Clermont D."/>
            <person name="Rocha E."/>
            <person name="Yoon E.-J."/>
            <person name="Nemec A."/>
            <person name="Young S.K."/>
            <person name="Zeng Q."/>
            <person name="Gargeya S."/>
            <person name="Fitzgerald M."/>
            <person name="Abouelleil A."/>
            <person name="Alvarado L."/>
            <person name="Berlin A.M."/>
            <person name="Chapman S.B."/>
            <person name="Gainer-Dewar J."/>
            <person name="Goldberg J."/>
            <person name="Gnerre S."/>
            <person name="Griggs A."/>
            <person name="Gujja S."/>
            <person name="Hansen M."/>
            <person name="Howarth C."/>
            <person name="Imamovic A."/>
            <person name="Ireland A."/>
            <person name="Larimer J."/>
            <person name="McCowan C."/>
            <person name="Murphy C."/>
            <person name="Pearson M."/>
            <person name="Poon T.W."/>
            <person name="Priest M."/>
            <person name="Roberts A."/>
            <person name="Saif S."/>
            <person name="Shea T."/>
            <person name="Sykes S."/>
            <person name="Wortman J."/>
            <person name="Nusbaum C."/>
            <person name="Birren B."/>
        </authorList>
    </citation>
    <scope>NUCLEOTIDE SEQUENCE [LARGE SCALE GENOMIC DNA]</scope>
    <source>
        <strain evidence="1 2">CIP 110549</strain>
    </source>
</reference>
<evidence type="ECO:0000313" key="2">
    <source>
        <dbReference type="Proteomes" id="UP000023785"/>
    </source>
</evidence>
<accession>V2UXE8</accession>
<sequence>MNSNKFIVQVVLVNNLSDLGHNITKRSFVSIDTKEFDPHDICMCMTTGQNVTVFTKETFKQCLHCIKHNLDIRYGNRWRLKPLMIKNLPS</sequence>
<dbReference type="Proteomes" id="UP000023785">
    <property type="component" value="Unassembled WGS sequence"/>
</dbReference>
<dbReference type="HOGENOM" id="CLU_2434210_0_0_6"/>
<protein>
    <submittedName>
        <fullName evidence="1">Uncharacterized protein</fullName>
    </submittedName>
</protein>
<gene>
    <name evidence="1" type="ORF">P256_00438</name>
</gene>
<organism evidence="1 2">
    <name type="scientific">Acinetobacter nectaris CIP 110549</name>
    <dbReference type="NCBI Taxonomy" id="1392540"/>
    <lineage>
        <taxon>Bacteria</taxon>
        <taxon>Pseudomonadati</taxon>
        <taxon>Pseudomonadota</taxon>
        <taxon>Gammaproteobacteria</taxon>
        <taxon>Moraxellales</taxon>
        <taxon>Moraxellaceae</taxon>
        <taxon>Acinetobacter</taxon>
    </lineage>
</organism>
<evidence type="ECO:0000313" key="1">
    <source>
        <dbReference type="EMBL" id="ESK39999.1"/>
    </source>
</evidence>
<name>V2UXE8_9GAMM</name>
<proteinExistence type="predicted"/>
<dbReference type="AlphaFoldDB" id="V2UXE8"/>
<keyword evidence="2" id="KW-1185">Reference proteome</keyword>